<dbReference type="Proteomes" id="UP000094172">
    <property type="component" value="Unassembled WGS sequence"/>
</dbReference>
<dbReference type="STRING" id="1774970.AUC70_11845"/>
<evidence type="ECO:0000256" key="1">
    <source>
        <dbReference type="SAM" id="MobiDB-lite"/>
    </source>
</evidence>
<protein>
    <submittedName>
        <fullName evidence="2">Uncharacterized protein</fullName>
    </submittedName>
</protein>
<feature type="compositionally biased region" description="Basic and acidic residues" evidence="1">
    <location>
        <begin position="175"/>
        <end position="187"/>
    </location>
</feature>
<evidence type="ECO:0000313" key="3">
    <source>
        <dbReference type="Proteomes" id="UP000094172"/>
    </source>
</evidence>
<dbReference type="InterPro" id="IPR009951">
    <property type="entry name" value="Host-nuc_inhib_Gam"/>
</dbReference>
<dbReference type="Pfam" id="PF07352">
    <property type="entry name" value="Phage_Mu_Gam"/>
    <property type="match status" value="1"/>
</dbReference>
<proteinExistence type="predicted"/>
<gene>
    <name evidence="2" type="ORF">AUC70_11845</name>
</gene>
<accession>A0A1E3VJ55</accession>
<organism evidence="2 3">
    <name type="scientific">Methyloceanibacter stevinii</name>
    <dbReference type="NCBI Taxonomy" id="1774970"/>
    <lineage>
        <taxon>Bacteria</taxon>
        <taxon>Pseudomonadati</taxon>
        <taxon>Pseudomonadota</taxon>
        <taxon>Alphaproteobacteria</taxon>
        <taxon>Hyphomicrobiales</taxon>
        <taxon>Hyphomicrobiaceae</taxon>
        <taxon>Methyloceanibacter</taxon>
    </lineage>
</organism>
<reference evidence="2 3" key="1">
    <citation type="journal article" date="2016" name="Environ. Microbiol.">
        <title>New Methyloceanibacter diversity from North Sea sediments includes methanotroph containing solely the soluble methane monooxygenase.</title>
        <authorList>
            <person name="Vekeman B."/>
            <person name="Kerckhof F.M."/>
            <person name="Cremers G."/>
            <person name="de Vos P."/>
            <person name="Vandamme P."/>
            <person name="Boon N."/>
            <person name="Op den Camp H.J."/>
            <person name="Heylen K."/>
        </authorList>
    </citation>
    <scope>NUCLEOTIDE SEQUENCE [LARGE SCALE GENOMIC DNA]</scope>
    <source>
        <strain evidence="2 3">R-67176</strain>
    </source>
</reference>
<feature type="compositionally biased region" description="Polar residues" evidence="1">
    <location>
        <begin position="150"/>
        <end position="166"/>
    </location>
</feature>
<name>A0A1E3VJ55_9HYPH</name>
<keyword evidence="3" id="KW-1185">Reference proteome</keyword>
<dbReference type="RefSeq" id="WP_083241638.1">
    <property type="nucleotide sequence ID" value="NZ_LPWE01000014.1"/>
</dbReference>
<dbReference type="AlphaFoldDB" id="A0A1E3VJ55"/>
<dbReference type="SUPFAM" id="SSF161266">
    <property type="entry name" value="Gam-like"/>
    <property type="match status" value="1"/>
</dbReference>
<dbReference type="Gene3D" id="1.20.5.170">
    <property type="match status" value="1"/>
</dbReference>
<feature type="region of interest" description="Disordered" evidence="1">
    <location>
        <begin position="137"/>
        <end position="187"/>
    </location>
</feature>
<dbReference type="GO" id="GO:0003690">
    <property type="term" value="F:double-stranded DNA binding"/>
    <property type="evidence" value="ECO:0007669"/>
    <property type="project" value="InterPro"/>
</dbReference>
<evidence type="ECO:0000313" key="2">
    <source>
        <dbReference type="EMBL" id="ODR93548.1"/>
    </source>
</evidence>
<sequence length="288" mass="31891">MARKKTRGANVVVPQSREEAVKMVLTVGVKSRLLARIEADMNDELAKIKEAANEKAKPLSDEVVAAIEGLKIWAEAHRSELTRNGRTKTVPLGSGTVKWRNLPPSVSLRKIDDILASLHELDLTKFIRTKEEVNKERCWRTPRPPRPFQASRSSRPAKSSLWSRSKPSCRRTAKRNREGAGDGRSTTHTEAWVVSNGRLLRVHQKGTGVCICGVHRIGAHHGEERILEVKANAALIAAAPELLDALKLARDCIDYCRRSHPDMQSGDGAPVEWFIDAAIAKAEGRGQK</sequence>
<dbReference type="EMBL" id="LPWE01000014">
    <property type="protein sequence ID" value="ODR93548.1"/>
    <property type="molecule type" value="Genomic_DNA"/>
</dbReference>
<dbReference type="GO" id="GO:0042262">
    <property type="term" value="P:DNA protection"/>
    <property type="evidence" value="ECO:0007669"/>
    <property type="project" value="InterPro"/>
</dbReference>
<comment type="caution">
    <text evidence="2">The sequence shown here is derived from an EMBL/GenBank/DDBJ whole genome shotgun (WGS) entry which is preliminary data.</text>
</comment>